<keyword evidence="7" id="KW-1185">Reference proteome</keyword>
<dbReference type="PANTHER" id="PTHR44329:SF298">
    <property type="entry name" value="MIXED LINEAGE KINASE DOMAIN-LIKE PROTEIN"/>
    <property type="match status" value="1"/>
</dbReference>
<name>A0ABR2IMC5_9EUKA</name>
<gene>
    <name evidence="6" type="ORF">M9Y10_010955</name>
</gene>
<keyword evidence="3 4" id="KW-0067">ATP-binding</keyword>
<dbReference type="PRINTS" id="PR00109">
    <property type="entry name" value="TYRKINASE"/>
</dbReference>
<evidence type="ECO:0000256" key="4">
    <source>
        <dbReference type="PROSITE-ProRule" id="PRU10141"/>
    </source>
</evidence>
<reference evidence="6 7" key="1">
    <citation type="submission" date="2024-04" db="EMBL/GenBank/DDBJ databases">
        <title>Tritrichomonas musculus Genome.</title>
        <authorList>
            <person name="Alves-Ferreira E."/>
            <person name="Grigg M."/>
            <person name="Lorenzi H."/>
            <person name="Galac M."/>
        </authorList>
    </citation>
    <scope>NUCLEOTIDE SEQUENCE [LARGE SCALE GENOMIC DNA]</scope>
    <source>
        <strain evidence="6 7">EAF2021</strain>
    </source>
</reference>
<dbReference type="PROSITE" id="PS00107">
    <property type="entry name" value="PROTEIN_KINASE_ATP"/>
    <property type="match status" value="1"/>
</dbReference>
<feature type="domain" description="Protein kinase" evidence="5">
    <location>
        <begin position="9"/>
        <end position="282"/>
    </location>
</feature>
<keyword evidence="1" id="KW-0808">Transferase</keyword>
<feature type="binding site" evidence="4">
    <location>
        <position position="375"/>
    </location>
    <ligand>
        <name>ATP</name>
        <dbReference type="ChEBI" id="CHEBI:30616"/>
    </ligand>
</feature>
<dbReference type="SUPFAM" id="SSF56112">
    <property type="entry name" value="Protein kinase-like (PK-like)"/>
    <property type="match status" value="3"/>
</dbReference>
<dbReference type="InterPro" id="IPR000719">
    <property type="entry name" value="Prot_kinase_dom"/>
</dbReference>
<dbReference type="EMBL" id="JAPFFF010000016">
    <property type="protein sequence ID" value="KAK8865410.1"/>
    <property type="molecule type" value="Genomic_DNA"/>
</dbReference>
<dbReference type="Pfam" id="PF07714">
    <property type="entry name" value="PK_Tyr_Ser-Thr"/>
    <property type="match status" value="1"/>
</dbReference>
<dbReference type="Proteomes" id="UP001470230">
    <property type="component" value="Unassembled WGS sequence"/>
</dbReference>
<dbReference type="PROSITE" id="PS00108">
    <property type="entry name" value="PROTEIN_KINASE_ST"/>
    <property type="match status" value="1"/>
</dbReference>
<keyword evidence="1" id="KW-0418">Kinase</keyword>
<dbReference type="InterPro" id="IPR051681">
    <property type="entry name" value="Ser/Thr_Kinases-Pseudokinases"/>
</dbReference>
<accession>A0ABR2IMC5</accession>
<keyword evidence="2 4" id="KW-0547">Nucleotide-binding</keyword>
<dbReference type="PANTHER" id="PTHR44329">
    <property type="entry name" value="SERINE/THREONINE-PROTEIN KINASE TNNI3K-RELATED"/>
    <property type="match status" value="1"/>
</dbReference>
<sequence>MQPIDLTKYECVQNLQVGKRCKIYRLRDKVTHEIFTAQIFIPELDKYKNDIIHRAKFILSLSHPSIIKFIGYSPFDFNSRDHLTLITEHLKYGTLKNILELEERNLCPNNWCDTKKVINIFGIASGMSYLHSQGIIHGNLQPTNILEDNNLYPKICNFGFSFFDKEDINPKLSVRVTYRSNIYAAPEIMRERRELSPECDVYSFGMIVYTLITGKIPFEEDLHENTFRLFTKIIRGMRPEIDPDVPNCYKDLISRCWSDYPSERPTFDEIVEMIKNNMEEFVTEYGDIEEFKDYIKYIESNGKKRAFIDNNIYGDDDNDDEIDEYNDEPLFLDVKTLDLKDYEKREKIGFGGFGKVYKINEIKTGRFYACKFPKKIISEKTKHTATSQSFIQEVEIHASLSHPSIVNFIGYSGTNFKKKLKPAIIIEYLKNDSLEKLLELERLGFKSEIWDDTMRLINIYGIAASMKYLHSLNIIHRDLKPDNVILDYYLFPKLSDFGFSVRIDGDDYIDKDIVGTPSFISPEIYQQVKYTKSGDVYAFGMLVYEIMNKKFPFNGKKDYEIMNMINMKKHIPEIDHEKVPKRYIELIEACLNEDPHERPTFEQIVEDLKNDEEFITENVDKKKFEEFIKFIEKGGSKTCITQDFPFHMIDLQSVEKEFKENQHFLLGKVGFHNLNKYEKQDKIRNCAVSSVYKVKDRMSGKFYSAKIANVIQNYSEEEMKDISKEFEQLKEMKHPSIQRIVGFSIVDFDGQLKPVVIGEYSTDRTLSDIIQTERKGQIYPGWNDTKRLINIYGIASGMLYLHSHGVLHPKISTKNIYVDKSLYPKLSEIGNFIQVENSRSVANLSARERGINPISIAPEVFKSKNPSEMSDVYSYSFIVYEIMTNKIPFHTVQNLSDLYKEVVVKKSRPSLNNKQLPNIYKQFIEACWSEDPENRPSFDVIVNNLEKNQEFITNRIDKKEYFNYIKYLRKKIRKSNRTASCNIT</sequence>
<dbReference type="InterPro" id="IPR008271">
    <property type="entry name" value="Ser/Thr_kinase_AS"/>
</dbReference>
<evidence type="ECO:0000313" key="7">
    <source>
        <dbReference type="Proteomes" id="UP001470230"/>
    </source>
</evidence>
<dbReference type="InterPro" id="IPR001245">
    <property type="entry name" value="Ser-Thr/Tyr_kinase_cat_dom"/>
</dbReference>
<feature type="domain" description="Protein kinase" evidence="5">
    <location>
        <begin position="677"/>
        <end position="952"/>
    </location>
</feature>
<dbReference type="Gene3D" id="1.10.510.10">
    <property type="entry name" value="Transferase(Phosphotransferase) domain 1"/>
    <property type="match status" value="3"/>
</dbReference>
<dbReference type="InterPro" id="IPR011009">
    <property type="entry name" value="Kinase-like_dom_sf"/>
</dbReference>
<evidence type="ECO:0000259" key="5">
    <source>
        <dbReference type="PROSITE" id="PS50011"/>
    </source>
</evidence>
<dbReference type="Pfam" id="PF00069">
    <property type="entry name" value="Pkinase"/>
    <property type="match status" value="2"/>
</dbReference>
<feature type="domain" description="Protein kinase" evidence="5">
    <location>
        <begin position="342"/>
        <end position="615"/>
    </location>
</feature>
<dbReference type="SMART" id="SM00220">
    <property type="entry name" value="S_TKc"/>
    <property type="match status" value="3"/>
</dbReference>
<evidence type="ECO:0000256" key="3">
    <source>
        <dbReference type="ARBA" id="ARBA00022840"/>
    </source>
</evidence>
<organism evidence="6 7">
    <name type="scientific">Tritrichomonas musculus</name>
    <dbReference type="NCBI Taxonomy" id="1915356"/>
    <lineage>
        <taxon>Eukaryota</taxon>
        <taxon>Metamonada</taxon>
        <taxon>Parabasalia</taxon>
        <taxon>Tritrichomonadida</taxon>
        <taxon>Tritrichomonadidae</taxon>
        <taxon>Tritrichomonas</taxon>
    </lineage>
</organism>
<proteinExistence type="predicted"/>
<evidence type="ECO:0000313" key="6">
    <source>
        <dbReference type="EMBL" id="KAK8865410.1"/>
    </source>
</evidence>
<evidence type="ECO:0000256" key="1">
    <source>
        <dbReference type="ARBA" id="ARBA00022527"/>
    </source>
</evidence>
<dbReference type="PROSITE" id="PS50011">
    <property type="entry name" value="PROTEIN_KINASE_DOM"/>
    <property type="match status" value="3"/>
</dbReference>
<keyword evidence="1" id="KW-0723">Serine/threonine-protein kinase</keyword>
<protein>
    <recommendedName>
        <fullName evidence="5">Protein kinase domain-containing protein</fullName>
    </recommendedName>
</protein>
<dbReference type="InterPro" id="IPR017441">
    <property type="entry name" value="Protein_kinase_ATP_BS"/>
</dbReference>
<comment type="caution">
    <text evidence="6">The sequence shown here is derived from an EMBL/GenBank/DDBJ whole genome shotgun (WGS) entry which is preliminary data.</text>
</comment>
<evidence type="ECO:0000256" key="2">
    <source>
        <dbReference type="ARBA" id="ARBA00022741"/>
    </source>
</evidence>